<dbReference type="PANTHER" id="PTHR22814:SF287">
    <property type="entry name" value="COPPER TRANSPORT PROTEIN ATX1"/>
    <property type="match status" value="1"/>
</dbReference>
<name>A0ABD1YP67_9MARC</name>
<comment type="caution">
    <text evidence="4">The sequence shown here is derived from an EMBL/GenBank/DDBJ whole genome shotgun (WGS) entry which is preliminary data.</text>
</comment>
<evidence type="ECO:0000256" key="1">
    <source>
        <dbReference type="ARBA" id="ARBA00022723"/>
    </source>
</evidence>
<organism evidence="4 5">
    <name type="scientific">Riccia fluitans</name>
    <dbReference type="NCBI Taxonomy" id="41844"/>
    <lineage>
        <taxon>Eukaryota</taxon>
        <taxon>Viridiplantae</taxon>
        <taxon>Streptophyta</taxon>
        <taxon>Embryophyta</taxon>
        <taxon>Marchantiophyta</taxon>
        <taxon>Marchantiopsida</taxon>
        <taxon>Marchantiidae</taxon>
        <taxon>Marchantiales</taxon>
        <taxon>Ricciaceae</taxon>
        <taxon>Riccia</taxon>
    </lineage>
</organism>
<protein>
    <recommendedName>
        <fullName evidence="3">HMA domain-containing protein</fullName>
    </recommendedName>
</protein>
<feature type="compositionally biased region" description="Basic and acidic residues" evidence="2">
    <location>
        <begin position="22"/>
        <end position="76"/>
    </location>
</feature>
<reference evidence="4 5" key="1">
    <citation type="submission" date="2024-09" db="EMBL/GenBank/DDBJ databases">
        <title>Chromosome-scale assembly of Riccia fluitans.</title>
        <authorList>
            <person name="Paukszto L."/>
            <person name="Sawicki J."/>
            <person name="Karawczyk K."/>
            <person name="Piernik-Szablinska J."/>
            <person name="Szczecinska M."/>
            <person name="Mazdziarz M."/>
        </authorList>
    </citation>
    <scope>NUCLEOTIDE SEQUENCE [LARGE SCALE GENOMIC DNA]</scope>
    <source>
        <strain evidence="4">Rf_01</strain>
        <tissue evidence="4">Aerial parts of the thallus</tissue>
    </source>
</reference>
<sequence length="150" mass="16309">MEDVKILSAPAEPDPAPPDTATDEKKEVVETNGEDKPESEEEGSKGEVKMEVEAKAEEKQELEKEPKEEETKKEEPPAPPSPPDPVLVKLKVPFCCEACKEKVRAIFKVLNGVESVTVDSASGLVTITGNVQSEECLNLAQKVKKRAAIL</sequence>
<dbReference type="Pfam" id="PF00403">
    <property type="entry name" value="HMA"/>
    <property type="match status" value="1"/>
</dbReference>
<gene>
    <name evidence="4" type="ORF">R1flu_004048</name>
</gene>
<proteinExistence type="predicted"/>
<feature type="region of interest" description="Disordered" evidence="2">
    <location>
        <begin position="1"/>
        <end position="86"/>
    </location>
</feature>
<dbReference type="GO" id="GO:0046872">
    <property type="term" value="F:metal ion binding"/>
    <property type="evidence" value="ECO:0007669"/>
    <property type="project" value="UniProtKB-KW"/>
</dbReference>
<dbReference type="SUPFAM" id="SSF55008">
    <property type="entry name" value="HMA, heavy metal-associated domain"/>
    <property type="match status" value="1"/>
</dbReference>
<dbReference type="Gene3D" id="3.30.70.100">
    <property type="match status" value="1"/>
</dbReference>
<evidence type="ECO:0000259" key="3">
    <source>
        <dbReference type="PROSITE" id="PS50846"/>
    </source>
</evidence>
<evidence type="ECO:0000313" key="4">
    <source>
        <dbReference type="EMBL" id="KAL2632569.1"/>
    </source>
</evidence>
<keyword evidence="5" id="KW-1185">Reference proteome</keyword>
<dbReference type="InterPro" id="IPR006121">
    <property type="entry name" value="HMA_dom"/>
</dbReference>
<accession>A0ABD1YP67</accession>
<dbReference type="Proteomes" id="UP001605036">
    <property type="component" value="Unassembled WGS sequence"/>
</dbReference>
<dbReference type="PROSITE" id="PS50846">
    <property type="entry name" value="HMA_2"/>
    <property type="match status" value="1"/>
</dbReference>
<feature type="domain" description="HMA" evidence="3">
    <location>
        <begin position="85"/>
        <end position="148"/>
    </location>
</feature>
<evidence type="ECO:0000313" key="5">
    <source>
        <dbReference type="Proteomes" id="UP001605036"/>
    </source>
</evidence>
<evidence type="ECO:0000256" key="2">
    <source>
        <dbReference type="SAM" id="MobiDB-lite"/>
    </source>
</evidence>
<dbReference type="AlphaFoldDB" id="A0ABD1YP67"/>
<keyword evidence="1" id="KW-0479">Metal-binding</keyword>
<dbReference type="PANTHER" id="PTHR22814">
    <property type="entry name" value="COPPER TRANSPORT PROTEIN ATOX1-RELATED"/>
    <property type="match status" value="1"/>
</dbReference>
<dbReference type="InterPro" id="IPR036163">
    <property type="entry name" value="HMA_dom_sf"/>
</dbReference>
<dbReference type="EMBL" id="JBHFFA010000003">
    <property type="protein sequence ID" value="KAL2632569.1"/>
    <property type="molecule type" value="Genomic_DNA"/>
</dbReference>